<dbReference type="AlphaFoldDB" id="A0A2G8S8Y6"/>
<evidence type="ECO:0000313" key="4">
    <source>
        <dbReference type="EMBL" id="PIL30215.1"/>
    </source>
</evidence>
<evidence type="ECO:0000256" key="2">
    <source>
        <dbReference type="SAM" id="Phobius"/>
    </source>
</evidence>
<proteinExistence type="predicted"/>
<feature type="compositionally biased region" description="Acidic residues" evidence="1">
    <location>
        <begin position="132"/>
        <end position="144"/>
    </location>
</feature>
<dbReference type="EMBL" id="AYKW01000016">
    <property type="protein sequence ID" value="PIL30215.1"/>
    <property type="molecule type" value="Genomic_DNA"/>
</dbReference>
<dbReference type="Proteomes" id="UP000230002">
    <property type="component" value="Unassembled WGS sequence"/>
</dbReference>
<sequence>MPLPPRFAVIMWLYIKPGRHLIFTRQLLPAVMVFIIQIYALLVAGPATRGTTSDVHLVVHVSFAASPQEATGPLAYSGETHSSGRDAVTGPPLVFALAFQLRVLPIGGHDDPMDLDDSDVIMSDIGNVPTPDTDDESMDETEDP</sequence>
<keyword evidence="2" id="KW-0472">Membrane</keyword>
<comment type="caution">
    <text evidence="4">The sequence shown here is derived from an EMBL/GenBank/DDBJ whole genome shotgun (WGS) entry which is preliminary data.</text>
</comment>
<reference evidence="4 5" key="1">
    <citation type="journal article" date="2015" name="Sci. Rep.">
        <title>Chromosome-level genome map provides insights into diverse defense mechanisms in the medicinal fungus Ganoderma sinense.</title>
        <authorList>
            <person name="Zhu Y."/>
            <person name="Xu J."/>
            <person name="Sun C."/>
            <person name="Zhou S."/>
            <person name="Xu H."/>
            <person name="Nelson D.R."/>
            <person name="Qian J."/>
            <person name="Song J."/>
            <person name="Luo H."/>
            <person name="Xiang L."/>
            <person name="Li Y."/>
            <person name="Xu Z."/>
            <person name="Ji A."/>
            <person name="Wang L."/>
            <person name="Lu S."/>
            <person name="Hayward A."/>
            <person name="Sun W."/>
            <person name="Li X."/>
            <person name="Schwartz D.C."/>
            <person name="Wang Y."/>
            <person name="Chen S."/>
        </authorList>
    </citation>
    <scope>NUCLEOTIDE SEQUENCE [LARGE SCALE GENOMIC DNA]</scope>
    <source>
        <strain evidence="4 5">ZZ0214-1</strain>
    </source>
</reference>
<keyword evidence="5" id="KW-1185">Reference proteome</keyword>
<feature type="transmembrane region" description="Helical" evidence="2">
    <location>
        <begin position="21"/>
        <end position="42"/>
    </location>
</feature>
<organism evidence="4 5">
    <name type="scientific">Ganoderma sinense ZZ0214-1</name>
    <dbReference type="NCBI Taxonomy" id="1077348"/>
    <lineage>
        <taxon>Eukaryota</taxon>
        <taxon>Fungi</taxon>
        <taxon>Dikarya</taxon>
        <taxon>Basidiomycota</taxon>
        <taxon>Agaricomycotina</taxon>
        <taxon>Agaricomycetes</taxon>
        <taxon>Polyporales</taxon>
        <taxon>Polyporaceae</taxon>
        <taxon>Ganoderma</taxon>
    </lineage>
</organism>
<evidence type="ECO:0000313" key="5">
    <source>
        <dbReference type="Proteomes" id="UP000230002"/>
    </source>
</evidence>
<evidence type="ECO:0000256" key="1">
    <source>
        <dbReference type="SAM" id="MobiDB-lite"/>
    </source>
</evidence>
<gene>
    <name evidence="3" type="ORF">GSI_07641</name>
    <name evidence="4" type="ORF">GSI_07793</name>
</gene>
<dbReference type="EMBL" id="AYKW01000016">
    <property type="protein sequence ID" value="PIL30064.1"/>
    <property type="molecule type" value="Genomic_DNA"/>
</dbReference>
<feature type="region of interest" description="Disordered" evidence="1">
    <location>
        <begin position="115"/>
        <end position="144"/>
    </location>
</feature>
<keyword evidence="2" id="KW-0812">Transmembrane</keyword>
<keyword evidence="2" id="KW-1133">Transmembrane helix</keyword>
<evidence type="ECO:0000313" key="3">
    <source>
        <dbReference type="EMBL" id="PIL30064.1"/>
    </source>
</evidence>
<name>A0A2G8S8Y6_9APHY</name>
<accession>A0A2G8S8Y6</accession>
<protein>
    <submittedName>
        <fullName evidence="4">Uncharacterized protein</fullName>
    </submittedName>
</protein>